<sequence length="362" mass="40508">MTKIIPAAAYDALNPQDVLPPSKIITPDPPSNNETSMDTQTSIFSHRFRYFILFLGCMCLTSICSNMIALNFTFICMLKPTNTSSTMLLTNTAKDINTSPKLEYYYNQNQKSSLMWASAIGSMIATFPFNYLYTKFGAKYVFFAAGIISTIATAFIPIAAEAGIIWFLILRFFQGISYGADFAAIGILCSRWASLKQNGVFISILTTFTHIASTITNPVSGILCESRFGWPSVYYSHAGVSLIMFILWLIFYCDDPAKHKSVSAIELEKIHRNKTETHKNMESYVPYKEICKNPVILAVWFNAFVDIVSAMFLTTYIPTYINSVLHYGIGNTGWLAALPTLAHLPVKFLSGHLSDKIKLVFF</sequence>
<dbReference type="InterPro" id="IPR036259">
    <property type="entry name" value="MFS_trans_sf"/>
</dbReference>
<feature type="transmembrane region" description="Helical" evidence="2">
    <location>
        <begin position="140"/>
        <end position="158"/>
    </location>
</feature>
<keyword evidence="2" id="KW-0472">Membrane</keyword>
<dbReference type="WBParaSite" id="PDA_v2.g21484.t1">
    <property type="protein sequence ID" value="PDA_v2.g21484.t1"/>
    <property type="gene ID" value="PDA_v2.g21484"/>
</dbReference>
<evidence type="ECO:0000259" key="3">
    <source>
        <dbReference type="PROSITE" id="PS50850"/>
    </source>
</evidence>
<keyword evidence="2" id="KW-0812">Transmembrane</keyword>
<evidence type="ECO:0000256" key="2">
    <source>
        <dbReference type="SAM" id="Phobius"/>
    </source>
</evidence>
<dbReference type="InterPro" id="IPR011701">
    <property type="entry name" value="MFS"/>
</dbReference>
<keyword evidence="4" id="KW-1185">Reference proteome</keyword>
<keyword evidence="2" id="KW-1133">Transmembrane helix</keyword>
<dbReference type="PANTHER" id="PTHR45757">
    <property type="entry name" value="PROTEIN CBG23364-RELATED"/>
    <property type="match status" value="1"/>
</dbReference>
<feature type="transmembrane region" description="Helical" evidence="2">
    <location>
        <begin position="200"/>
        <end position="222"/>
    </location>
</feature>
<dbReference type="SUPFAM" id="SSF103473">
    <property type="entry name" value="MFS general substrate transporter"/>
    <property type="match status" value="1"/>
</dbReference>
<evidence type="ECO:0000256" key="1">
    <source>
        <dbReference type="ARBA" id="ARBA00004141"/>
    </source>
</evidence>
<dbReference type="GO" id="GO:0016020">
    <property type="term" value="C:membrane"/>
    <property type="evidence" value="ECO:0007669"/>
    <property type="project" value="UniProtKB-SubCell"/>
</dbReference>
<dbReference type="PANTHER" id="PTHR45757:SF17">
    <property type="entry name" value="MAJOR FACILITATOR SUPERFAMILY (MFS) PROFILE DOMAIN-CONTAINING PROTEIN"/>
    <property type="match status" value="1"/>
</dbReference>
<evidence type="ECO:0000313" key="4">
    <source>
        <dbReference type="Proteomes" id="UP000887578"/>
    </source>
</evidence>
<dbReference type="Proteomes" id="UP000887578">
    <property type="component" value="Unplaced"/>
</dbReference>
<dbReference type="GO" id="GO:0022857">
    <property type="term" value="F:transmembrane transporter activity"/>
    <property type="evidence" value="ECO:0007669"/>
    <property type="project" value="InterPro"/>
</dbReference>
<feature type="transmembrane region" description="Helical" evidence="2">
    <location>
        <begin position="114"/>
        <end position="133"/>
    </location>
</feature>
<feature type="transmembrane region" description="Helical" evidence="2">
    <location>
        <begin position="295"/>
        <end position="318"/>
    </location>
</feature>
<comment type="subcellular location">
    <subcellularLocation>
        <location evidence="1">Membrane</location>
        <topology evidence="1">Multi-pass membrane protein</topology>
    </subcellularLocation>
</comment>
<protein>
    <submittedName>
        <fullName evidence="5">Major facilitator superfamily (MFS) profile domain-containing protein</fullName>
    </submittedName>
</protein>
<feature type="domain" description="Major facilitator superfamily (MFS) profile" evidence="3">
    <location>
        <begin position="57"/>
        <end position="362"/>
    </location>
</feature>
<dbReference type="Pfam" id="PF07690">
    <property type="entry name" value="MFS_1"/>
    <property type="match status" value="1"/>
</dbReference>
<dbReference type="InterPro" id="IPR020846">
    <property type="entry name" value="MFS_dom"/>
</dbReference>
<feature type="transmembrane region" description="Helical" evidence="2">
    <location>
        <begin position="234"/>
        <end position="253"/>
    </location>
</feature>
<accession>A0A914PS60</accession>
<feature type="transmembrane region" description="Helical" evidence="2">
    <location>
        <begin position="50"/>
        <end position="75"/>
    </location>
</feature>
<dbReference type="AlphaFoldDB" id="A0A914PS60"/>
<feature type="transmembrane region" description="Helical" evidence="2">
    <location>
        <begin position="164"/>
        <end position="188"/>
    </location>
</feature>
<reference evidence="5" key="1">
    <citation type="submission" date="2022-11" db="UniProtKB">
        <authorList>
            <consortium name="WormBaseParasite"/>
        </authorList>
    </citation>
    <scope>IDENTIFICATION</scope>
</reference>
<dbReference type="PROSITE" id="PS50850">
    <property type="entry name" value="MFS"/>
    <property type="match status" value="1"/>
</dbReference>
<dbReference type="Gene3D" id="1.20.1250.20">
    <property type="entry name" value="MFS general substrate transporter like domains"/>
    <property type="match status" value="2"/>
</dbReference>
<name>A0A914PS60_9BILA</name>
<proteinExistence type="predicted"/>
<organism evidence="4 5">
    <name type="scientific">Panagrolaimus davidi</name>
    <dbReference type="NCBI Taxonomy" id="227884"/>
    <lineage>
        <taxon>Eukaryota</taxon>
        <taxon>Metazoa</taxon>
        <taxon>Ecdysozoa</taxon>
        <taxon>Nematoda</taxon>
        <taxon>Chromadorea</taxon>
        <taxon>Rhabditida</taxon>
        <taxon>Tylenchina</taxon>
        <taxon>Panagrolaimomorpha</taxon>
        <taxon>Panagrolaimoidea</taxon>
        <taxon>Panagrolaimidae</taxon>
        <taxon>Panagrolaimus</taxon>
    </lineage>
</organism>
<evidence type="ECO:0000313" key="5">
    <source>
        <dbReference type="WBParaSite" id="PDA_v2.g21484.t1"/>
    </source>
</evidence>